<dbReference type="AlphaFoldDB" id="A0AAV7JCU4"/>
<dbReference type="GO" id="GO:0032790">
    <property type="term" value="P:ribosome disassembly"/>
    <property type="evidence" value="ECO:0007669"/>
    <property type="project" value="TreeGrafter"/>
</dbReference>
<dbReference type="GO" id="GO:0070481">
    <property type="term" value="P:nuclear-transcribed mRNA catabolic process, non-stop decay"/>
    <property type="evidence" value="ECO:0007669"/>
    <property type="project" value="InterPro"/>
</dbReference>
<comment type="caution">
    <text evidence="8">The sequence shown here is derived from an EMBL/GenBank/DDBJ whole genome shotgun (WGS) entry which is preliminary data.</text>
</comment>
<dbReference type="FunFam" id="2.30.30.870:FF:000001">
    <property type="entry name" value="Protein pelota homolog"/>
    <property type="match status" value="1"/>
</dbReference>
<keyword evidence="4 6" id="KW-0963">Cytoplasm</keyword>
<evidence type="ECO:0000313" key="8">
    <source>
        <dbReference type="EMBL" id="KAI6646578.1"/>
    </source>
</evidence>
<dbReference type="SUPFAM" id="SSF53137">
    <property type="entry name" value="Translational machinery components"/>
    <property type="match status" value="1"/>
</dbReference>
<evidence type="ECO:0000256" key="5">
    <source>
        <dbReference type="ARBA" id="ARBA00022723"/>
    </source>
</evidence>
<comment type="subcellular location">
    <subcellularLocation>
        <location evidence="2 6">Cytoplasm</location>
    </subcellularLocation>
</comment>
<dbReference type="InterPro" id="IPR005140">
    <property type="entry name" value="eRF1_Pelota-like_N"/>
</dbReference>
<comment type="function">
    <text evidence="6">Component of the Pelota-HBS1L complex, a complex that recognizes stalled ribosomes and triggers the No-Go Decay (NGD) pathway. In the Pelota-HBS1L complex, pelo recognizes ribosomes stalled at the 3' end of an mRNA and engages stalled ribosomes by destabilizing mRNA in the mRNA channel.</text>
</comment>
<dbReference type="InterPro" id="IPR038069">
    <property type="entry name" value="Pelota/DOM34_N"/>
</dbReference>
<dbReference type="FunFam" id="3.30.1330.30:FF:000008">
    <property type="entry name" value="Protein pelota homolog"/>
    <property type="match status" value="1"/>
</dbReference>
<dbReference type="GO" id="GO:0046872">
    <property type="term" value="F:metal ion binding"/>
    <property type="evidence" value="ECO:0007669"/>
    <property type="project" value="UniProtKB-KW"/>
</dbReference>
<dbReference type="InterPro" id="IPR005141">
    <property type="entry name" value="eRF1_2"/>
</dbReference>
<evidence type="ECO:0000256" key="6">
    <source>
        <dbReference type="RuleBase" id="RU362019"/>
    </source>
</evidence>
<evidence type="ECO:0000259" key="7">
    <source>
        <dbReference type="SMART" id="SM01194"/>
    </source>
</evidence>
<feature type="domain" description="eRF1/Pelota-like N-terminal" evidence="7">
    <location>
        <begin position="1"/>
        <end position="131"/>
    </location>
</feature>
<proteinExistence type="inferred from homology"/>
<dbReference type="InterPro" id="IPR058547">
    <property type="entry name" value="Pelota_N"/>
</dbReference>
<dbReference type="Pfam" id="PF03465">
    <property type="entry name" value="eRF1_3"/>
    <property type="match status" value="1"/>
</dbReference>
<dbReference type="Gene3D" id="3.30.1330.30">
    <property type="match status" value="1"/>
</dbReference>
<dbReference type="InterPro" id="IPR004405">
    <property type="entry name" value="TF_pelota"/>
</dbReference>
<accession>A0AAV7JCU4</accession>
<dbReference type="GO" id="GO:0071025">
    <property type="term" value="P:RNA surveillance"/>
    <property type="evidence" value="ECO:0007669"/>
    <property type="project" value="InterPro"/>
</dbReference>
<dbReference type="InterPro" id="IPR005142">
    <property type="entry name" value="eRF1_3"/>
</dbReference>
<comment type="cofactor">
    <cofactor evidence="1 6">
        <name>a divalent metal cation</name>
        <dbReference type="ChEBI" id="CHEBI:60240"/>
    </cofactor>
</comment>
<dbReference type="GO" id="GO:0070966">
    <property type="term" value="P:nuclear-transcribed mRNA catabolic process, no-go decay"/>
    <property type="evidence" value="ECO:0007669"/>
    <property type="project" value="InterPro"/>
</dbReference>
<dbReference type="GO" id="GO:0070651">
    <property type="term" value="P:nonfunctional rRNA decay"/>
    <property type="evidence" value="ECO:0007669"/>
    <property type="project" value="TreeGrafter"/>
</dbReference>
<dbReference type="InterPro" id="IPR029064">
    <property type="entry name" value="Ribosomal_eL30-like_sf"/>
</dbReference>
<dbReference type="Gene3D" id="3.30.420.60">
    <property type="entry name" value="eRF1 domain 2"/>
    <property type="match status" value="1"/>
</dbReference>
<dbReference type="InterPro" id="IPR042226">
    <property type="entry name" value="eFR1_2_sf"/>
</dbReference>
<dbReference type="EMBL" id="JAKMXF010000354">
    <property type="protein sequence ID" value="KAI6646578.1"/>
    <property type="molecule type" value="Genomic_DNA"/>
</dbReference>
<dbReference type="Gene3D" id="2.30.30.870">
    <property type="entry name" value="Pelota, domain A"/>
    <property type="match status" value="1"/>
</dbReference>
<dbReference type="GO" id="GO:0005737">
    <property type="term" value="C:cytoplasm"/>
    <property type="evidence" value="ECO:0007669"/>
    <property type="project" value="UniProtKB-SubCell"/>
</dbReference>
<keyword evidence="9" id="KW-1185">Reference proteome</keyword>
<dbReference type="SUPFAM" id="SSF55315">
    <property type="entry name" value="L30e-like"/>
    <property type="match status" value="1"/>
</dbReference>
<organism evidence="8 9">
    <name type="scientific">Oopsacas minuta</name>
    <dbReference type="NCBI Taxonomy" id="111878"/>
    <lineage>
        <taxon>Eukaryota</taxon>
        <taxon>Metazoa</taxon>
        <taxon>Porifera</taxon>
        <taxon>Hexactinellida</taxon>
        <taxon>Hexasterophora</taxon>
        <taxon>Lyssacinosida</taxon>
        <taxon>Leucopsacidae</taxon>
        <taxon>Oopsacas</taxon>
    </lineage>
</organism>
<protein>
    <recommendedName>
        <fullName evidence="6">Protein pelota homolog</fullName>
    </recommendedName>
</protein>
<evidence type="ECO:0000256" key="2">
    <source>
        <dbReference type="ARBA" id="ARBA00004496"/>
    </source>
</evidence>
<comment type="similarity">
    <text evidence="3 6">Belongs to the eukaryotic release factor 1 family. Pelota subfamily.</text>
</comment>
<dbReference type="SUPFAM" id="SSF159065">
    <property type="entry name" value="Dom34/Pelota N-terminal domain-like"/>
    <property type="match status" value="1"/>
</dbReference>
<name>A0AAV7JCU4_9METZ</name>
<evidence type="ECO:0000256" key="4">
    <source>
        <dbReference type="ARBA" id="ARBA00022490"/>
    </source>
</evidence>
<reference evidence="8 9" key="1">
    <citation type="journal article" date="2023" name="BMC Biol.">
        <title>The compact genome of the sponge Oopsacas minuta (Hexactinellida) is lacking key metazoan core genes.</title>
        <authorList>
            <person name="Santini S."/>
            <person name="Schenkelaars Q."/>
            <person name="Jourda C."/>
            <person name="Duchesne M."/>
            <person name="Belahbib H."/>
            <person name="Rocher C."/>
            <person name="Selva M."/>
            <person name="Riesgo A."/>
            <person name="Vervoort M."/>
            <person name="Leys S.P."/>
            <person name="Kodjabachian L."/>
            <person name="Le Bivic A."/>
            <person name="Borchiellini C."/>
            <person name="Claverie J.M."/>
            <person name="Renard E."/>
        </authorList>
    </citation>
    <scope>NUCLEOTIDE SEQUENCE [LARGE SCALE GENOMIC DNA]</scope>
    <source>
        <strain evidence="8">SPO-2</strain>
    </source>
</reference>
<evidence type="ECO:0000256" key="3">
    <source>
        <dbReference type="ARBA" id="ARBA00009504"/>
    </source>
</evidence>
<dbReference type="SMART" id="SM01194">
    <property type="entry name" value="eRF1_1"/>
    <property type="match status" value="1"/>
</dbReference>
<dbReference type="PANTHER" id="PTHR10853:SF0">
    <property type="entry name" value="PROTEIN PELOTA HOMOLOG"/>
    <property type="match status" value="1"/>
</dbReference>
<dbReference type="Pfam" id="PF26356">
    <property type="entry name" value="Pelota_N"/>
    <property type="match status" value="1"/>
</dbReference>
<gene>
    <name evidence="8" type="ORF">LOD99_12699</name>
</gene>
<evidence type="ECO:0000313" key="9">
    <source>
        <dbReference type="Proteomes" id="UP001165289"/>
    </source>
</evidence>
<keyword evidence="5 6" id="KW-0479">Metal-binding</keyword>
<evidence type="ECO:0000256" key="1">
    <source>
        <dbReference type="ARBA" id="ARBA00001968"/>
    </source>
</evidence>
<dbReference type="PANTHER" id="PTHR10853">
    <property type="entry name" value="PELOTA"/>
    <property type="match status" value="1"/>
</dbReference>
<dbReference type="NCBIfam" id="TIGR00111">
    <property type="entry name" value="pelota"/>
    <property type="match status" value="1"/>
</dbReference>
<dbReference type="Pfam" id="PF03464">
    <property type="entry name" value="eRF1_2"/>
    <property type="match status" value="1"/>
</dbReference>
<dbReference type="Proteomes" id="UP001165289">
    <property type="component" value="Unassembled WGS sequence"/>
</dbReference>
<sequence length="376" mass="42319">MLIKFKRIDKKTKEGQVDLVLKDTEDVWHFYNLVSVGDSIRSVTMRKVQQESATGSSSSYRVKTTVVIKVEHIDFYGDLPSVRLRGRNIVENEYIKMGAYHTVELSIRSEVGLAKSNWDSIALEMLNHAANPQKSADLSVVLMQEGIGYIFLITPSMVLTRAKIETSVPRKQHSSADKHQQGLTRFFEAVYQSISLHIDFTIVKCVVIASPGFLKDQFHTFLIQTAVSKEDKNILENKAKFVVVHSSSGHKHALDEIFTSAGHLIQDTRAAQEMRSLDTFTRYLDKDPDKVAYGMKEVTKADELLAVDTLLVSDSLFRSPDMRERQSYVGLVESVRGHGGKTRIFSSSHTSGEKLKYYTGIAAILRCPIPDLDEMI</sequence>